<feature type="region of interest" description="Disordered" evidence="1">
    <location>
        <begin position="1"/>
        <end position="40"/>
    </location>
</feature>
<reference evidence="2 3" key="1">
    <citation type="journal article" date="2017" name="Curr. Biol.">
        <title>Genome architecture and evolution of a unichromosomal asexual nematode.</title>
        <authorList>
            <person name="Fradin H."/>
            <person name="Zegar C."/>
            <person name="Gutwein M."/>
            <person name="Lucas J."/>
            <person name="Kovtun M."/>
            <person name="Corcoran D."/>
            <person name="Baugh L.R."/>
            <person name="Kiontke K."/>
            <person name="Gunsalus K."/>
            <person name="Fitch D.H."/>
            <person name="Piano F."/>
        </authorList>
    </citation>
    <scope>NUCLEOTIDE SEQUENCE [LARGE SCALE GENOMIC DNA]</scope>
    <source>
        <strain evidence="2">PF1309</strain>
    </source>
</reference>
<feature type="compositionally biased region" description="Basic residues" evidence="1">
    <location>
        <begin position="58"/>
        <end position="72"/>
    </location>
</feature>
<gene>
    <name evidence="2" type="ORF">WR25_16103</name>
</gene>
<evidence type="ECO:0000313" key="2">
    <source>
        <dbReference type="EMBL" id="PAV69703.1"/>
    </source>
</evidence>
<evidence type="ECO:0000313" key="3">
    <source>
        <dbReference type="Proteomes" id="UP000218231"/>
    </source>
</evidence>
<proteinExistence type="predicted"/>
<accession>A0A2A2K749</accession>
<protein>
    <submittedName>
        <fullName evidence="2">Uncharacterized protein</fullName>
    </submittedName>
</protein>
<feature type="compositionally biased region" description="Low complexity" evidence="1">
    <location>
        <begin position="20"/>
        <end position="32"/>
    </location>
</feature>
<dbReference type="EMBL" id="LIAE01009464">
    <property type="protein sequence ID" value="PAV69703.1"/>
    <property type="molecule type" value="Genomic_DNA"/>
</dbReference>
<comment type="caution">
    <text evidence="2">The sequence shown here is derived from an EMBL/GenBank/DDBJ whole genome shotgun (WGS) entry which is preliminary data.</text>
</comment>
<dbReference type="AlphaFoldDB" id="A0A2A2K749"/>
<name>A0A2A2K749_9BILA</name>
<feature type="region of interest" description="Disordered" evidence="1">
    <location>
        <begin position="53"/>
        <end position="77"/>
    </location>
</feature>
<dbReference type="Proteomes" id="UP000218231">
    <property type="component" value="Unassembled WGS sequence"/>
</dbReference>
<organism evidence="2 3">
    <name type="scientific">Diploscapter pachys</name>
    <dbReference type="NCBI Taxonomy" id="2018661"/>
    <lineage>
        <taxon>Eukaryota</taxon>
        <taxon>Metazoa</taxon>
        <taxon>Ecdysozoa</taxon>
        <taxon>Nematoda</taxon>
        <taxon>Chromadorea</taxon>
        <taxon>Rhabditida</taxon>
        <taxon>Rhabditina</taxon>
        <taxon>Rhabditomorpha</taxon>
        <taxon>Rhabditoidea</taxon>
        <taxon>Rhabditidae</taxon>
        <taxon>Diploscapter</taxon>
    </lineage>
</organism>
<evidence type="ECO:0000256" key="1">
    <source>
        <dbReference type="SAM" id="MobiDB-lite"/>
    </source>
</evidence>
<sequence length="166" mass="17981">MAIRKTVIGFPAGPRSTVKRPSGSSRPIPSRSKPTQTRPAWSTAIRLIAARGMPCARPQKRQRPAGSRRPRLPRVSPVHRLPNRSAAIVAIALSGKAGVDMREKARTGRFTHVPILADYRDADAGGGQCFTLNIRNPLIHASVEGGERPVVDVTPLRVRYCGPIGQ</sequence>
<keyword evidence="3" id="KW-1185">Reference proteome</keyword>